<protein>
    <recommendedName>
        <fullName evidence="2">Aryl sulfotransferase</fullName>
    </recommendedName>
</protein>
<accession>X1P3Y6</accession>
<evidence type="ECO:0000313" key="1">
    <source>
        <dbReference type="EMBL" id="GAI50558.1"/>
    </source>
</evidence>
<evidence type="ECO:0008006" key="2">
    <source>
        <dbReference type="Google" id="ProtNLM"/>
    </source>
</evidence>
<sequence>MNIVPKNANPHISSGRWDAYKGYTLLSPVEGRRVDLIDMKGVPVQTWEIPFVLGSHAELLPNGNLLCAAKAPEGPLVDFEGVTGRLVEMDWDGNVVWEYEDLYMHHNFYRMANGDTIVLSQVC</sequence>
<comment type="caution">
    <text evidence="1">The sequence shown here is derived from an EMBL/GenBank/DDBJ whole genome shotgun (WGS) entry which is preliminary data.</text>
</comment>
<reference evidence="1" key="1">
    <citation type="journal article" date="2014" name="Front. Microbiol.">
        <title>High frequency of phylogenetically diverse reductive dehalogenase-homologous genes in deep subseafloor sedimentary metagenomes.</title>
        <authorList>
            <person name="Kawai M."/>
            <person name="Futagami T."/>
            <person name="Toyoda A."/>
            <person name="Takaki Y."/>
            <person name="Nishi S."/>
            <person name="Hori S."/>
            <person name="Arai W."/>
            <person name="Tsubouchi T."/>
            <person name="Morono Y."/>
            <person name="Uchiyama I."/>
            <person name="Ito T."/>
            <person name="Fujiyama A."/>
            <person name="Inagaki F."/>
            <person name="Takami H."/>
        </authorList>
    </citation>
    <scope>NUCLEOTIDE SEQUENCE</scope>
    <source>
        <strain evidence="1">Expedition CK06-06</strain>
    </source>
</reference>
<dbReference type="EMBL" id="BARV01033465">
    <property type="protein sequence ID" value="GAI50558.1"/>
    <property type="molecule type" value="Genomic_DNA"/>
</dbReference>
<proteinExistence type="predicted"/>
<dbReference type="AlphaFoldDB" id="X1P3Y6"/>
<gene>
    <name evidence="1" type="ORF">S06H3_52596</name>
</gene>
<organism evidence="1">
    <name type="scientific">marine sediment metagenome</name>
    <dbReference type="NCBI Taxonomy" id="412755"/>
    <lineage>
        <taxon>unclassified sequences</taxon>
        <taxon>metagenomes</taxon>
        <taxon>ecological metagenomes</taxon>
    </lineage>
</organism>
<name>X1P3Y6_9ZZZZ</name>